<dbReference type="Proteomes" id="UP001501243">
    <property type="component" value="Unassembled WGS sequence"/>
</dbReference>
<comment type="caution">
    <text evidence="13">The sequence shown here is derived from an EMBL/GenBank/DDBJ whole genome shotgun (WGS) entry which is preliminary data.</text>
</comment>
<dbReference type="SUPFAM" id="SSF74653">
    <property type="entry name" value="TolA/TonB C-terminal domain"/>
    <property type="match status" value="1"/>
</dbReference>
<keyword evidence="9 11" id="KW-0472">Membrane</keyword>
<dbReference type="NCBIfam" id="TIGR01352">
    <property type="entry name" value="tonB_Cterm"/>
    <property type="match status" value="1"/>
</dbReference>
<keyword evidence="5" id="KW-0997">Cell inner membrane</keyword>
<dbReference type="InterPro" id="IPR006260">
    <property type="entry name" value="TonB/TolA_C"/>
</dbReference>
<evidence type="ECO:0000256" key="10">
    <source>
        <dbReference type="SAM" id="MobiDB-lite"/>
    </source>
</evidence>
<evidence type="ECO:0000256" key="1">
    <source>
        <dbReference type="ARBA" id="ARBA00004383"/>
    </source>
</evidence>
<accession>A0ABP8PYA1</accession>
<gene>
    <name evidence="13" type="ORF">GCM10023172_04730</name>
</gene>
<sequence length="442" mass="48345">MDTSFLMGWLVGTLLPLGVIWLLFRLVLRRERCFDYNRGLLLLAPVVALVLPLLPRPDVASWLAPHASRILVEQLVARPTVPLAAVPAASWQPGPWLVGLYLLGVLVALGCLAYRYGQLRRATRHLPRERRPGYVLAYTGGRLPTSSFGHTIFWDDTADLTPAEATSVLAHELGHVRQGHSAEVLWLEIWRALLWFNPFAHLLLPALRLTHELLADWQALLQVASPADALAPAPYPSLLARLAARRVVGYSSLVQSFAFSFTLTRITMLQNEKPVRRWKKWLALPVLGSVFLASACQSNNDQPTPGNAKKVANQAVAPPPPPPPTLTTVPVSAVDAAGKVYTYVDQMPQLPDNPGIMPIVEQIQANLTYPAGVHQQGRVFVSFTVQADGSVGDTKVIKSLGPAYDEAVVAAIRKLPRFVPGKQDGQAVAVSFTVPVTFQEQP</sequence>
<keyword evidence="6 11" id="KW-0812">Transmembrane</keyword>
<evidence type="ECO:0000256" key="8">
    <source>
        <dbReference type="ARBA" id="ARBA00022989"/>
    </source>
</evidence>
<dbReference type="InterPro" id="IPR008756">
    <property type="entry name" value="Peptidase_M56"/>
</dbReference>
<dbReference type="Pfam" id="PF05569">
    <property type="entry name" value="Peptidase_M56"/>
    <property type="match status" value="1"/>
</dbReference>
<evidence type="ECO:0000256" key="6">
    <source>
        <dbReference type="ARBA" id="ARBA00022692"/>
    </source>
</evidence>
<keyword evidence="8 11" id="KW-1133">Transmembrane helix</keyword>
<feature type="transmembrane region" description="Helical" evidence="11">
    <location>
        <begin position="6"/>
        <end position="24"/>
    </location>
</feature>
<dbReference type="PANTHER" id="PTHR33446:SF2">
    <property type="entry name" value="PROTEIN TONB"/>
    <property type="match status" value="1"/>
</dbReference>
<keyword evidence="3" id="KW-0813">Transport</keyword>
<dbReference type="PROSITE" id="PS52015">
    <property type="entry name" value="TONB_CTD"/>
    <property type="match status" value="1"/>
</dbReference>
<organism evidence="13 14">
    <name type="scientific">Hymenobacter ginsengisoli</name>
    <dbReference type="NCBI Taxonomy" id="1051626"/>
    <lineage>
        <taxon>Bacteria</taxon>
        <taxon>Pseudomonadati</taxon>
        <taxon>Bacteroidota</taxon>
        <taxon>Cytophagia</taxon>
        <taxon>Cytophagales</taxon>
        <taxon>Hymenobacteraceae</taxon>
        <taxon>Hymenobacter</taxon>
    </lineage>
</organism>
<evidence type="ECO:0000256" key="5">
    <source>
        <dbReference type="ARBA" id="ARBA00022519"/>
    </source>
</evidence>
<evidence type="ECO:0000313" key="14">
    <source>
        <dbReference type="Proteomes" id="UP001501243"/>
    </source>
</evidence>
<dbReference type="InterPro" id="IPR051045">
    <property type="entry name" value="TonB-dependent_transducer"/>
</dbReference>
<feature type="domain" description="TonB C-terminal" evidence="12">
    <location>
        <begin position="351"/>
        <end position="442"/>
    </location>
</feature>
<dbReference type="Pfam" id="PF03544">
    <property type="entry name" value="TonB_C"/>
    <property type="match status" value="1"/>
</dbReference>
<comment type="subcellular location">
    <subcellularLocation>
        <location evidence="1">Cell inner membrane</location>
        <topology evidence="1">Single-pass membrane protein</topology>
        <orientation evidence="1">Periplasmic side</orientation>
    </subcellularLocation>
</comment>
<evidence type="ECO:0000256" key="11">
    <source>
        <dbReference type="SAM" id="Phobius"/>
    </source>
</evidence>
<keyword evidence="4" id="KW-1003">Cell membrane</keyword>
<dbReference type="Gene3D" id="3.30.1150.10">
    <property type="match status" value="1"/>
</dbReference>
<keyword evidence="14" id="KW-1185">Reference proteome</keyword>
<evidence type="ECO:0000256" key="2">
    <source>
        <dbReference type="ARBA" id="ARBA00006555"/>
    </source>
</evidence>
<evidence type="ECO:0000259" key="12">
    <source>
        <dbReference type="PROSITE" id="PS52015"/>
    </source>
</evidence>
<name>A0ABP8PYA1_9BACT</name>
<keyword evidence="7" id="KW-0653">Protein transport</keyword>
<evidence type="ECO:0000256" key="9">
    <source>
        <dbReference type="ARBA" id="ARBA00023136"/>
    </source>
</evidence>
<dbReference type="InterPro" id="IPR037682">
    <property type="entry name" value="TonB_C"/>
</dbReference>
<dbReference type="EMBL" id="BAABGQ010000003">
    <property type="protein sequence ID" value="GAA4494493.1"/>
    <property type="molecule type" value="Genomic_DNA"/>
</dbReference>
<dbReference type="PANTHER" id="PTHR33446">
    <property type="entry name" value="PROTEIN TONB-RELATED"/>
    <property type="match status" value="1"/>
</dbReference>
<dbReference type="RefSeq" id="WP_208130441.1">
    <property type="nucleotide sequence ID" value="NZ_BAABGQ010000003.1"/>
</dbReference>
<evidence type="ECO:0000256" key="7">
    <source>
        <dbReference type="ARBA" id="ARBA00022927"/>
    </source>
</evidence>
<feature type="transmembrane region" description="Helical" evidence="11">
    <location>
        <begin position="36"/>
        <end position="54"/>
    </location>
</feature>
<proteinExistence type="inferred from homology"/>
<evidence type="ECO:0000313" key="13">
    <source>
        <dbReference type="EMBL" id="GAA4494493.1"/>
    </source>
</evidence>
<feature type="transmembrane region" description="Helical" evidence="11">
    <location>
        <begin position="96"/>
        <end position="116"/>
    </location>
</feature>
<reference evidence="14" key="1">
    <citation type="journal article" date="2019" name="Int. J. Syst. Evol. Microbiol.">
        <title>The Global Catalogue of Microorganisms (GCM) 10K type strain sequencing project: providing services to taxonomists for standard genome sequencing and annotation.</title>
        <authorList>
            <consortium name="The Broad Institute Genomics Platform"/>
            <consortium name="The Broad Institute Genome Sequencing Center for Infectious Disease"/>
            <person name="Wu L."/>
            <person name="Ma J."/>
        </authorList>
    </citation>
    <scope>NUCLEOTIDE SEQUENCE [LARGE SCALE GENOMIC DNA]</scope>
    <source>
        <strain evidence="14">JCM 17841</strain>
    </source>
</reference>
<evidence type="ECO:0000256" key="4">
    <source>
        <dbReference type="ARBA" id="ARBA00022475"/>
    </source>
</evidence>
<protein>
    <submittedName>
        <fullName evidence="13">M56 family metallopeptidase</fullName>
    </submittedName>
</protein>
<comment type="similarity">
    <text evidence="2">Belongs to the TonB family.</text>
</comment>
<evidence type="ECO:0000256" key="3">
    <source>
        <dbReference type="ARBA" id="ARBA00022448"/>
    </source>
</evidence>
<feature type="region of interest" description="Disordered" evidence="10">
    <location>
        <begin position="301"/>
        <end position="325"/>
    </location>
</feature>